<dbReference type="Pfam" id="PF03781">
    <property type="entry name" value="FGE-sulfatase"/>
    <property type="match status" value="1"/>
</dbReference>
<dbReference type="EMBL" id="LS974202">
    <property type="protein sequence ID" value="SSC12838.1"/>
    <property type="molecule type" value="Genomic_DNA"/>
</dbReference>
<gene>
    <name evidence="2" type="ORF">MESINF_1394</name>
</gene>
<name>A0A7Z7LFC8_9BACT</name>
<accession>A0A7Z7LFC8</accession>
<dbReference type="PANTHER" id="PTHR23150:SF19">
    <property type="entry name" value="FORMYLGLYCINE-GENERATING ENZYME"/>
    <property type="match status" value="1"/>
</dbReference>
<reference evidence="2 3" key="1">
    <citation type="submission" date="2017-01" db="EMBL/GenBank/DDBJ databases">
        <authorList>
            <person name="Erauso G."/>
        </authorList>
    </citation>
    <scope>NUCLEOTIDE SEQUENCE [LARGE SCALE GENOMIC DNA]</scope>
    <source>
        <strain evidence="2">MESINF1</strain>
    </source>
</reference>
<protein>
    <recommendedName>
        <fullName evidence="1">Sulfatase-modifying factor enzyme-like domain-containing protein</fullName>
    </recommendedName>
</protein>
<evidence type="ECO:0000259" key="1">
    <source>
        <dbReference type="Pfam" id="PF03781"/>
    </source>
</evidence>
<feature type="domain" description="Sulfatase-modifying factor enzyme-like" evidence="1">
    <location>
        <begin position="112"/>
        <end position="364"/>
    </location>
</feature>
<dbReference type="PROSITE" id="PS51257">
    <property type="entry name" value="PROKAR_LIPOPROTEIN"/>
    <property type="match status" value="1"/>
</dbReference>
<sequence>MKKLLAILILTAIVFLTGCPKKENQPPVVQKASGLEGIVETTTGTFTWSGDDPDGTIKKYECRKDGLIWEDVALQTTYTWNDYTSGAHTFEVRAIDDKNAISNIVVWNFTSIKQMILVEGGQFTMGDTWGDGYDDETPTHDVTITYDYYIGKYQVTFDEFDAFCDDTERTKPADAGWGRGKRPVIFVSWWDAISYCNWLSERAGLPIAYDGLGNLLDSDGEITLNPSEVVGYRLPTEAEWEYAARGGKSKSPFKYSGGDIAGDVAWYRENSYNENVGRITTWPIGLKTPNVLMIYDMSGNVHEWCSDMYSAYTSQAKTNPFVSVGTERVIRGGSFFSIERLVRVADREKLDPTYKRDGVGFRIAITAE</sequence>
<dbReference type="Proteomes" id="UP000250796">
    <property type="component" value="Chromosome MESINF"/>
</dbReference>
<evidence type="ECO:0000313" key="2">
    <source>
        <dbReference type="EMBL" id="SSC12838.1"/>
    </source>
</evidence>
<evidence type="ECO:0000313" key="3">
    <source>
        <dbReference type="Proteomes" id="UP000250796"/>
    </source>
</evidence>
<dbReference type="InterPro" id="IPR013783">
    <property type="entry name" value="Ig-like_fold"/>
</dbReference>
<dbReference type="InterPro" id="IPR005532">
    <property type="entry name" value="SUMF_dom"/>
</dbReference>
<keyword evidence="3" id="KW-1185">Reference proteome</keyword>
<dbReference type="PANTHER" id="PTHR23150">
    <property type="entry name" value="SULFATASE MODIFYING FACTOR 1, 2"/>
    <property type="match status" value="1"/>
</dbReference>
<dbReference type="AlphaFoldDB" id="A0A7Z7LFC8"/>
<dbReference type="Gene3D" id="2.60.40.10">
    <property type="entry name" value="Immunoglobulins"/>
    <property type="match status" value="1"/>
</dbReference>
<dbReference type="KEGG" id="minf:MESINF_1394"/>
<dbReference type="Gene3D" id="3.90.1580.10">
    <property type="entry name" value="paralog of FGE (formylglycine-generating enzyme)"/>
    <property type="match status" value="1"/>
</dbReference>
<dbReference type="InterPro" id="IPR016187">
    <property type="entry name" value="CTDL_fold"/>
</dbReference>
<dbReference type="InterPro" id="IPR042095">
    <property type="entry name" value="SUMF_sf"/>
</dbReference>
<organism evidence="2 3">
    <name type="scientific">Mesotoga infera</name>
    <dbReference type="NCBI Taxonomy" id="1236046"/>
    <lineage>
        <taxon>Bacteria</taxon>
        <taxon>Thermotogati</taxon>
        <taxon>Thermotogota</taxon>
        <taxon>Thermotogae</taxon>
        <taxon>Kosmotogales</taxon>
        <taxon>Kosmotogaceae</taxon>
        <taxon>Mesotoga</taxon>
    </lineage>
</organism>
<dbReference type="SUPFAM" id="SSF56436">
    <property type="entry name" value="C-type lectin-like"/>
    <property type="match status" value="1"/>
</dbReference>
<dbReference type="GO" id="GO:0120147">
    <property type="term" value="F:formylglycine-generating oxidase activity"/>
    <property type="evidence" value="ECO:0007669"/>
    <property type="project" value="TreeGrafter"/>
</dbReference>
<dbReference type="InterPro" id="IPR051043">
    <property type="entry name" value="Sulfatase_Mod_Factor_Kinase"/>
</dbReference>
<proteinExistence type="predicted"/>
<dbReference type="RefSeq" id="WP_231936894.1">
    <property type="nucleotide sequence ID" value="NZ_LS974202.1"/>
</dbReference>